<evidence type="ECO:0000313" key="2">
    <source>
        <dbReference type="Proteomes" id="UP000596092"/>
    </source>
</evidence>
<dbReference type="PANTHER" id="PTHR35336">
    <property type="entry name" value="ADENOSYLCOBINAMIDE AMIDOHYDROLASE"/>
    <property type="match status" value="1"/>
</dbReference>
<organism evidence="1 2">
    <name type="scientific">Desulfobulbus oligotrophicus</name>
    <dbReference type="NCBI Taxonomy" id="1909699"/>
    <lineage>
        <taxon>Bacteria</taxon>
        <taxon>Pseudomonadati</taxon>
        <taxon>Thermodesulfobacteriota</taxon>
        <taxon>Desulfobulbia</taxon>
        <taxon>Desulfobulbales</taxon>
        <taxon>Desulfobulbaceae</taxon>
        <taxon>Desulfobulbus</taxon>
    </lineage>
</organism>
<proteinExistence type="predicted"/>
<dbReference type="InterPro" id="IPR052209">
    <property type="entry name" value="CbiZ"/>
</dbReference>
<reference evidence="1 2" key="1">
    <citation type="submission" date="2020-05" db="EMBL/GenBank/DDBJ databases">
        <title>Complete genome of Desulfobulbus oligotrophicus.</title>
        <authorList>
            <person name="Podar M."/>
        </authorList>
    </citation>
    <scope>NUCLEOTIDE SEQUENCE [LARGE SCALE GENOMIC DNA]</scope>
    <source>
        <strain evidence="1 2">Prop6</strain>
    </source>
</reference>
<dbReference type="RefSeq" id="WP_199261473.1">
    <property type="nucleotide sequence ID" value="NZ_CP054140.1"/>
</dbReference>
<accession>A0A7T6AQV2</accession>
<sequence>MLIDTLYNGVEIHRQEKILCACFLKPHSILSTCPVAGGLRFDLTCVYNHQSCEPAGHSKRLSAQPCDDPHSYRRTICAQYGLPAEQCATLGTAANMHNACIAQQQFRGLTVAAICTGGVDANAGRVGDPATVVETATGFESLTTATTVPGPGTINTMVFISRPLTPGALTRCIMTATEAKVAVLQELAVNSRYSDGLATGTGTDQIAVAALENDEVPLTSSGKHVKLGEMIGRAVYEATKQSLARQNQLTPISQCSAKIHLERFGLNRIGMQDMICAFLDQELAALLRSNFLAIERDPLTVAAVAALVHLRDKISWGVLPQTCQQEIMAAHAAQVACAVSGQYERLAAYREQLATSAATEDNHAFLMLACRALALGFADKWSVLTDASL</sequence>
<gene>
    <name evidence="1" type="ORF">HP555_08395</name>
</gene>
<dbReference type="KEGG" id="dog:HP555_08395"/>
<dbReference type="EMBL" id="CP054140">
    <property type="protein sequence ID" value="QQG65885.1"/>
    <property type="molecule type" value="Genomic_DNA"/>
</dbReference>
<dbReference type="AlphaFoldDB" id="A0A7T6AQV2"/>
<protein>
    <submittedName>
        <fullName evidence="1">Adenosylcobinamide amidohydrolase</fullName>
    </submittedName>
</protein>
<dbReference type="PANTHER" id="PTHR35336:SF5">
    <property type="entry name" value="ADENOSYLCOBINAMIDE AMIDOHYDROLASE"/>
    <property type="match status" value="1"/>
</dbReference>
<keyword evidence="2" id="KW-1185">Reference proteome</keyword>
<name>A0A7T6AQV2_9BACT</name>
<dbReference type="Proteomes" id="UP000596092">
    <property type="component" value="Chromosome"/>
</dbReference>
<dbReference type="Pfam" id="PF01955">
    <property type="entry name" value="CbiZ"/>
    <property type="match status" value="1"/>
</dbReference>
<keyword evidence="1" id="KW-0378">Hydrolase</keyword>
<evidence type="ECO:0000313" key="1">
    <source>
        <dbReference type="EMBL" id="QQG65885.1"/>
    </source>
</evidence>
<dbReference type="InterPro" id="IPR002808">
    <property type="entry name" value="AdoCbi_amidolase"/>
</dbReference>
<dbReference type="GO" id="GO:0016787">
    <property type="term" value="F:hydrolase activity"/>
    <property type="evidence" value="ECO:0007669"/>
    <property type="project" value="UniProtKB-KW"/>
</dbReference>